<dbReference type="Gene3D" id="1.10.10.10">
    <property type="entry name" value="Winged helix-like DNA-binding domain superfamily/Winged helix DNA-binding domain"/>
    <property type="match status" value="1"/>
</dbReference>
<organism evidence="8 9">
    <name type="scientific">Streptomyces albiflavescens</name>
    <dbReference type="NCBI Taxonomy" id="1623582"/>
    <lineage>
        <taxon>Bacteria</taxon>
        <taxon>Bacillati</taxon>
        <taxon>Actinomycetota</taxon>
        <taxon>Actinomycetes</taxon>
        <taxon>Kitasatosporales</taxon>
        <taxon>Streptomycetaceae</taxon>
        <taxon>Streptomyces</taxon>
    </lineage>
</organism>
<proteinExistence type="inferred from homology"/>
<reference evidence="8 9" key="1">
    <citation type="journal article" date="2014" name="Int. J. Syst. Evol. Microbiol.">
        <title>Complete genome sequence of Corynebacterium casei LMG S-19264T (=DSM 44701T), isolated from a smear-ripened cheese.</title>
        <authorList>
            <consortium name="US DOE Joint Genome Institute (JGI-PGF)"/>
            <person name="Walter F."/>
            <person name="Albersmeier A."/>
            <person name="Kalinowski J."/>
            <person name="Ruckert C."/>
        </authorList>
    </citation>
    <scope>NUCLEOTIDE SEQUENCE [LARGE SCALE GENOMIC DNA]</scope>
    <source>
        <strain evidence="8 9">CGMCC 4.7111</strain>
    </source>
</reference>
<dbReference type="PANTHER" id="PTHR35807:SF1">
    <property type="entry name" value="TRANSCRIPTIONAL REGULATOR REDD"/>
    <property type="match status" value="1"/>
</dbReference>
<keyword evidence="4 6" id="KW-0238">DNA-binding</keyword>
<comment type="similarity">
    <text evidence="1">Belongs to the AfsR/DnrI/RedD regulatory family.</text>
</comment>
<feature type="DNA-binding region" description="OmpR/PhoB-type" evidence="6">
    <location>
        <begin position="1"/>
        <end position="99"/>
    </location>
</feature>
<dbReference type="InterPro" id="IPR051677">
    <property type="entry name" value="AfsR-DnrI-RedD_regulator"/>
</dbReference>
<evidence type="ECO:0000313" key="9">
    <source>
        <dbReference type="Proteomes" id="UP000600365"/>
    </source>
</evidence>
<dbReference type="InterPro" id="IPR016032">
    <property type="entry name" value="Sig_transdc_resp-reg_C-effctor"/>
</dbReference>
<dbReference type="InterPro" id="IPR036388">
    <property type="entry name" value="WH-like_DNA-bd_sf"/>
</dbReference>
<dbReference type="Pfam" id="PF00486">
    <property type="entry name" value="Trans_reg_C"/>
    <property type="match status" value="1"/>
</dbReference>
<dbReference type="AlphaFoldDB" id="A0A917Y970"/>
<dbReference type="GO" id="GO:0006355">
    <property type="term" value="P:regulation of DNA-templated transcription"/>
    <property type="evidence" value="ECO:0007669"/>
    <property type="project" value="InterPro"/>
</dbReference>
<keyword evidence="9" id="KW-1185">Reference proteome</keyword>
<dbReference type="GO" id="GO:0003677">
    <property type="term" value="F:DNA binding"/>
    <property type="evidence" value="ECO:0007669"/>
    <property type="project" value="UniProtKB-UniRule"/>
</dbReference>
<dbReference type="Gene3D" id="1.25.40.10">
    <property type="entry name" value="Tetratricopeptide repeat domain"/>
    <property type="match status" value="1"/>
</dbReference>
<dbReference type="InterPro" id="IPR001867">
    <property type="entry name" value="OmpR/PhoB-type_DNA-bd"/>
</dbReference>
<feature type="domain" description="OmpR/PhoB-type" evidence="7">
    <location>
        <begin position="1"/>
        <end position="99"/>
    </location>
</feature>
<dbReference type="InterPro" id="IPR011990">
    <property type="entry name" value="TPR-like_helical_dom_sf"/>
</dbReference>
<evidence type="ECO:0000259" key="7">
    <source>
        <dbReference type="PROSITE" id="PS51755"/>
    </source>
</evidence>
<evidence type="ECO:0000256" key="5">
    <source>
        <dbReference type="ARBA" id="ARBA00023163"/>
    </source>
</evidence>
<dbReference type="PANTHER" id="PTHR35807">
    <property type="entry name" value="TRANSCRIPTIONAL REGULATOR REDD-RELATED"/>
    <property type="match status" value="1"/>
</dbReference>
<evidence type="ECO:0000256" key="3">
    <source>
        <dbReference type="ARBA" id="ARBA00023015"/>
    </source>
</evidence>
<evidence type="ECO:0000256" key="1">
    <source>
        <dbReference type="ARBA" id="ARBA00005820"/>
    </source>
</evidence>
<sequence>MQFNILGPMEVLHENKICTPTAPKARNTLALLLSRANQIVEIPALIDELWSDNPPRSAVTTTQTYIYQLRKMLCRVVGDEAAARLLVTQAPGYGLRVEEDRIDARVFEQLTEKGKRLLTLNRPEEAVRHLREALALWRGPALADVTTGRRLEAHVVQLEEIRLTALQLRVQADMRLGRHAELVPELRSLVAGHPLNEWFHAQLIACLRHSGRRGEALQAYQSLRRVLDDELGLQPSLPLQRLQQHLLSNSADDDVSDIDLRISA</sequence>
<gene>
    <name evidence="8" type="ORF">GCM10011579_053340</name>
</gene>
<dbReference type="GO" id="GO:0000160">
    <property type="term" value="P:phosphorelay signal transduction system"/>
    <property type="evidence" value="ECO:0007669"/>
    <property type="project" value="UniProtKB-KW"/>
</dbReference>
<accession>A0A917Y970</accession>
<keyword evidence="3" id="KW-0805">Transcription regulation</keyword>
<comment type="caution">
    <text evidence="8">The sequence shown here is derived from an EMBL/GenBank/DDBJ whole genome shotgun (WGS) entry which is preliminary data.</text>
</comment>
<dbReference type="Proteomes" id="UP000600365">
    <property type="component" value="Unassembled WGS sequence"/>
</dbReference>
<evidence type="ECO:0000313" key="8">
    <source>
        <dbReference type="EMBL" id="GGN74356.1"/>
    </source>
</evidence>
<dbReference type="Pfam" id="PF03704">
    <property type="entry name" value="BTAD"/>
    <property type="match status" value="1"/>
</dbReference>
<protein>
    <recommendedName>
        <fullName evidence="7">OmpR/PhoB-type domain-containing protein</fullName>
    </recommendedName>
</protein>
<dbReference type="SUPFAM" id="SSF46894">
    <property type="entry name" value="C-terminal effector domain of the bipartite response regulators"/>
    <property type="match status" value="1"/>
</dbReference>
<dbReference type="CDD" id="cd15831">
    <property type="entry name" value="BTAD"/>
    <property type="match status" value="1"/>
</dbReference>
<keyword evidence="5" id="KW-0804">Transcription</keyword>
<keyword evidence="2" id="KW-0902">Two-component regulatory system</keyword>
<dbReference type="EMBL" id="BMMM01000010">
    <property type="protein sequence ID" value="GGN74356.1"/>
    <property type="molecule type" value="Genomic_DNA"/>
</dbReference>
<name>A0A917Y970_9ACTN</name>
<dbReference type="SUPFAM" id="SSF48452">
    <property type="entry name" value="TPR-like"/>
    <property type="match status" value="1"/>
</dbReference>
<evidence type="ECO:0000256" key="4">
    <source>
        <dbReference type="ARBA" id="ARBA00023125"/>
    </source>
</evidence>
<evidence type="ECO:0000256" key="2">
    <source>
        <dbReference type="ARBA" id="ARBA00023012"/>
    </source>
</evidence>
<dbReference type="FunFam" id="1.25.40.10:FF:000222">
    <property type="entry name" value="SARP family transcriptional regulator"/>
    <property type="match status" value="1"/>
</dbReference>
<evidence type="ECO:0000256" key="6">
    <source>
        <dbReference type="PROSITE-ProRule" id="PRU01091"/>
    </source>
</evidence>
<dbReference type="PROSITE" id="PS51755">
    <property type="entry name" value="OMPR_PHOB"/>
    <property type="match status" value="1"/>
</dbReference>
<dbReference type="SMART" id="SM01043">
    <property type="entry name" value="BTAD"/>
    <property type="match status" value="1"/>
</dbReference>
<dbReference type="InterPro" id="IPR005158">
    <property type="entry name" value="BTAD"/>
</dbReference>